<name>A0A1B9F4B7_9BACT</name>
<organism evidence="2 3">
    <name type="scientific">Dissulfuribacter thermophilus</name>
    <dbReference type="NCBI Taxonomy" id="1156395"/>
    <lineage>
        <taxon>Bacteria</taxon>
        <taxon>Pseudomonadati</taxon>
        <taxon>Thermodesulfobacteriota</taxon>
        <taxon>Dissulfuribacteria</taxon>
        <taxon>Dissulfuribacterales</taxon>
        <taxon>Dissulfuribacteraceae</taxon>
        <taxon>Dissulfuribacter</taxon>
    </lineage>
</organism>
<reference evidence="2 3" key="1">
    <citation type="submission" date="2016-06" db="EMBL/GenBank/DDBJ databases">
        <title>Respiratory ammonification of nitrate coupled to the oxidation of elemental sulfur in deep-sea autotrophic thermophilic bacteria.</title>
        <authorList>
            <person name="Slobodkina G.B."/>
            <person name="Mardanov A.V."/>
            <person name="Ravin N.V."/>
            <person name="Frolova A.A."/>
            <person name="Viryasiv M.B."/>
            <person name="Chernyh N.A."/>
            <person name="Bonch-Osmolovskaya E.A."/>
            <person name="Slobodkin A.I."/>
        </authorList>
    </citation>
    <scope>NUCLEOTIDE SEQUENCE [LARGE SCALE GENOMIC DNA]</scope>
    <source>
        <strain evidence="2 3">S69</strain>
    </source>
</reference>
<sequence length="47" mass="5356">MRGARGADVLRHFKPFATKQIGQNRQSRRAAKGGKKHGIWIHPKSEF</sequence>
<proteinExistence type="predicted"/>
<accession>A0A1B9F4B7</accession>
<feature type="region of interest" description="Disordered" evidence="1">
    <location>
        <begin position="21"/>
        <end position="47"/>
    </location>
</feature>
<feature type="compositionally biased region" description="Basic residues" evidence="1">
    <location>
        <begin position="26"/>
        <end position="39"/>
    </location>
</feature>
<protein>
    <submittedName>
        <fullName evidence="2">Uncharacterized protein</fullName>
    </submittedName>
</protein>
<dbReference type="EMBL" id="MAGO01000009">
    <property type="protein sequence ID" value="OCC14703.1"/>
    <property type="molecule type" value="Genomic_DNA"/>
</dbReference>
<evidence type="ECO:0000313" key="3">
    <source>
        <dbReference type="Proteomes" id="UP000093080"/>
    </source>
</evidence>
<dbReference type="Proteomes" id="UP000093080">
    <property type="component" value="Unassembled WGS sequence"/>
</dbReference>
<comment type="caution">
    <text evidence="2">The sequence shown here is derived from an EMBL/GenBank/DDBJ whole genome shotgun (WGS) entry which is preliminary data.</text>
</comment>
<keyword evidence="3" id="KW-1185">Reference proteome</keyword>
<gene>
    <name evidence="2" type="ORF">DBT_1763</name>
</gene>
<dbReference type="AlphaFoldDB" id="A0A1B9F4B7"/>
<evidence type="ECO:0000313" key="2">
    <source>
        <dbReference type="EMBL" id="OCC14703.1"/>
    </source>
</evidence>
<evidence type="ECO:0000256" key="1">
    <source>
        <dbReference type="SAM" id="MobiDB-lite"/>
    </source>
</evidence>